<feature type="compositionally biased region" description="Low complexity" evidence="1">
    <location>
        <begin position="337"/>
        <end position="346"/>
    </location>
</feature>
<organism evidence="2 3">
    <name type="scientific">Zopfia rhizophila CBS 207.26</name>
    <dbReference type="NCBI Taxonomy" id="1314779"/>
    <lineage>
        <taxon>Eukaryota</taxon>
        <taxon>Fungi</taxon>
        <taxon>Dikarya</taxon>
        <taxon>Ascomycota</taxon>
        <taxon>Pezizomycotina</taxon>
        <taxon>Dothideomycetes</taxon>
        <taxon>Dothideomycetes incertae sedis</taxon>
        <taxon>Zopfiaceae</taxon>
        <taxon>Zopfia</taxon>
    </lineage>
</organism>
<dbReference type="Proteomes" id="UP000800200">
    <property type="component" value="Unassembled WGS sequence"/>
</dbReference>
<evidence type="ECO:0000313" key="2">
    <source>
        <dbReference type="EMBL" id="KAF2181994.1"/>
    </source>
</evidence>
<name>A0A6A6DQZ0_9PEZI</name>
<sequence>MGDGNRTYEDSVRDGQYLNDFTPTNTYGPRARTNREGISTIRTDFANACSAGSSTITSARPKTFTFSRSRVRGRTSVLLPMINEAQTNEAPEHNPSSTETKIKKRRSIFFWGKQTKVVERPKFQLHAPIQPLSTLSMEFPPGTSESAANAGNGNRAEPGEGPSKGYIEARTRSPGLTSPPAAVARLESRYQTNFQRRAPIQTMWTKVDAHQSQSTTNVSTREEQYWRSSPSTARDQQDSHMPPLVPIRSRRRRSAAIGQSVTRNNDSAAVSEPRTVDLSVKTPKGQPRVQAVIEDIARIFRENTKRVATQPTVGGVANLFNSLNTPSDRRDTMLEGSNNEPNSNPETNRREETARGSGEAIGPNPLSSAANS</sequence>
<keyword evidence="3" id="KW-1185">Reference proteome</keyword>
<evidence type="ECO:0000256" key="1">
    <source>
        <dbReference type="SAM" id="MobiDB-lite"/>
    </source>
</evidence>
<feature type="compositionally biased region" description="Polar residues" evidence="1">
    <location>
        <begin position="143"/>
        <end position="152"/>
    </location>
</feature>
<feature type="region of interest" description="Disordered" evidence="1">
    <location>
        <begin position="206"/>
        <end position="286"/>
    </location>
</feature>
<proteinExistence type="predicted"/>
<dbReference type="EMBL" id="ML994650">
    <property type="protein sequence ID" value="KAF2181994.1"/>
    <property type="molecule type" value="Genomic_DNA"/>
</dbReference>
<feature type="compositionally biased region" description="Polar residues" evidence="1">
    <location>
        <begin position="259"/>
        <end position="268"/>
    </location>
</feature>
<feature type="region of interest" description="Disordered" evidence="1">
    <location>
        <begin position="134"/>
        <end position="179"/>
    </location>
</feature>
<feature type="compositionally biased region" description="Polar residues" evidence="1">
    <location>
        <begin position="210"/>
        <end position="219"/>
    </location>
</feature>
<evidence type="ECO:0000313" key="3">
    <source>
        <dbReference type="Proteomes" id="UP000800200"/>
    </source>
</evidence>
<accession>A0A6A6DQZ0</accession>
<dbReference type="AlphaFoldDB" id="A0A6A6DQZ0"/>
<gene>
    <name evidence="2" type="ORF">K469DRAFT_691612</name>
</gene>
<protein>
    <submittedName>
        <fullName evidence="2">Uncharacterized protein</fullName>
    </submittedName>
</protein>
<reference evidence="2" key="1">
    <citation type="journal article" date="2020" name="Stud. Mycol.">
        <title>101 Dothideomycetes genomes: a test case for predicting lifestyles and emergence of pathogens.</title>
        <authorList>
            <person name="Haridas S."/>
            <person name="Albert R."/>
            <person name="Binder M."/>
            <person name="Bloem J."/>
            <person name="Labutti K."/>
            <person name="Salamov A."/>
            <person name="Andreopoulos B."/>
            <person name="Baker S."/>
            <person name="Barry K."/>
            <person name="Bills G."/>
            <person name="Bluhm B."/>
            <person name="Cannon C."/>
            <person name="Castanera R."/>
            <person name="Culley D."/>
            <person name="Daum C."/>
            <person name="Ezra D."/>
            <person name="Gonzalez J."/>
            <person name="Henrissat B."/>
            <person name="Kuo A."/>
            <person name="Liang C."/>
            <person name="Lipzen A."/>
            <person name="Lutzoni F."/>
            <person name="Magnuson J."/>
            <person name="Mondo S."/>
            <person name="Nolan M."/>
            <person name="Ohm R."/>
            <person name="Pangilinan J."/>
            <person name="Park H.-J."/>
            <person name="Ramirez L."/>
            <person name="Alfaro M."/>
            <person name="Sun H."/>
            <person name="Tritt A."/>
            <person name="Yoshinaga Y."/>
            <person name="Zwiers L.-H."/>
            <person name="Turgeon B."/>
            <person name="Goodwin S."/>
            <person name="Spatafora J."/>
            <person name="Crous P."/>
            <person name="Grigoriev I."/>
        </authorList>
    </citation>
    <scope>NUCLEOTIDE SEQUENCE</scope>
    <source>
        <strain evidence="2">CBS 207.26</strain>
    </source>
</reference>
<feature type="region of interest" description="Disordered" evidence="1">
    <location>
        <begin position="1"/>
        <end position="32"/>
    </location>
</feature>
<feature type="compositionally biased region" description="Basic and acidic residues" evidence="1">
    <location>
        <begin position="1"/>
        <end position="13"/>
    </location>
</feature>
<feature type="region of interest" description="Disordered" evidence="1">
    <location>
        <begin position="318"/>
        <end position="372"/>
    </location>
</feature>